<comment type="caution">
    <text evidence="1">The sequence shown here is derived from an EMBL/GenBank/DDBJ whole genome shotgun (WGS) entry which is preliminary data.</text>
</comment>
<name>A0A364NWP3_9PROT</name>
<evidence type="ECO:0000313" key="1">
    <source>
        <dbReference type="EMBL" id="RAU21511.1"/>
    </source>
</evidence>
<sequence length="98" mass="10679">MENEMSKAEILLSRLLSASKGVNSSERQAEARVRTNDFFDLDRKEMKAVGLMAGVDEIQSTVQGLLDAATKDGHATLIEVYEASLSVFAKWTTAQDAA</sequence>
<keyword evidence="2" id="KW-1185">Reference proteome</keyword>
<proteinExistence type="predicted"/>
<reference evidence="1 2" key="1">
    <citation type="submission" date="2017-11" db="EMBL/GenBank/DDBJ databases">
        <title>Draft genome sequence of magnetotactic bacterium Magnetospirillum kuznetsovii LBB-42.</title>
        <authorList>
            <person name="Grouzdev D.S."/>
            <person name="Rysina M.S."/>
            <person name="Baslerov R.V."/>
            <person name="Koziaeva V."/>
        </authorList>
    </citation>
    <scope>NUCLEOTIDE SEQUENCE [LARGE SCALE GENOMIC DNA]</scope>
    <source>
        <strain evidence="1 2">LBB-42</strain>
    </source>
</reference>
<dbReference type="AlphaFoldDB" id="A0A364NWP3"/>
<accession>A0A364NWP3</accession>
<evidence type="ECO:0000313" key="2">
    <source>
        <dbReference type="Proteomes" id="UP000251075"/>
    </source>
</evidence>
<dbReference type="Proteomes" id="UP000251075">
    <property type="component" value="Unassembled WGS sequence"/>
</dbReference>
<organism evidence="1 2">
    <name type="scientific">Paramagnetospirillum kuznetsovii</name>
    <dbReference type="NCBI Taxonomy" id="2053833"/>
    <lineage>
        <taxon>Bacteria</taxon>
        <taxon>Pseudomonadati</taxon>
        <taxon>Pseudomonadota</taxon>
        <taxon>Alphaproteobacteria</taxon>
        <taxon>Rhodospirillales</taxon>
        <taxon>Magnetospirillaceae</taxon>
        <taxon>Paramagnetospirillum</taxon>
    </lineage>
</organism>
<dbReference type="EMBL" id="PGTO01000009">
    <property type="protein sequence ID" value="RAU21511.1"/>
    <property type="molecule type" value="Genomic_DNA"/>
</dbReference>
<protein>
    <submittedName>
        <fullName evidence="1">Uncharacterized protein</fullName>
    </submittedName>
</protein>
<gene>
    <name evidence="1" type="ORF">CU669_12475</name>
</gene>